<keyword evidence="10" id="KW-0472">Membrane</keyword>
<keyword evidence="7 9" id="KW-0503">Monooxygenase</keyword>
<evidence type="ECO:0000256" key="9">
    <source>
        <dbReference type="RuleBase" id="RU000461"/>
    </source>
</evidence>
<name>A0ABD3ABN6_9GENT</name>
<evidence type="ECO:0000256" key="1">
    <source>
        <dbReference type="ARBA" id="ARBA00001971"/>
    </source>
</evidence>
<dbReference type="InterPro" id="IPR002401">
    <property type="entry name" value="Cyt_P450_E_grp-I"/>
</dbReference>
<evidence type="ECO:0000313" key="12">
    <source>
        <dbReference type="Proteomes" id="UP001630127"/>
    </source>
</evidence>
<accession>A0ABD3ABN6</accession>
<protein>
    <submittedName>
        <fullName evidence="11">Uncharacterized protein</fullName>
    </submittedName>
</protein>
<dbReference type="InterPro" id="IPR017972">
    <property type="entry name" value="Cyt_P450_CS"/>
</dbReference>
<comment type="caution">
    <text evidence="11">The sequence shown here is derived from an EMBL/GenBank/DDBJ whole genome shotgun (WGS) entry which is preliminary data.</text>
</comment>
<dbReference type="FunFam" id="1.10.630.10:FF:000037">
    <property type="entry name" value="Cytochrome P450 9"/>
    <property type="match status" value="1"/>
</dbReference>
<keyword evidence="4 8" id="KW-0479">Metal-binding</keyword>
<comment type="cofactor">
    <cofactor evidence="1 8">
        <name>heme</name>
        <dbReference type="ChEBI" id="CHEBI:30413"/>
    </cofactor>
</comment>
<organism evidence="11 12">
    <name type="scientific">Cinchona calisaya</name>
    <dbReference type="NCBI Taxonomy" id="153742"/>
    <lineage>
        <taxon>Eukaryota</taxon>
        <taxon>Viridiplantae</taxon>
        <taxon>Streptophyta</taxon>
        <taxon>Embryophyta</taxon>
        <taxon>Tracheophyta</taxon>
        <taxon>Spermatophyta</taxon>
        <taxon>Magnoliopsida</taxon>
        <taxon>eudicotyledons</taxon>
        <taxon>Gunneridae</taxon>
        <taxon>Pentapetalae</taxon>
        <taxon>asterids</taxon>
        <taxon>lamiids</taxon>
        <taxon>Gentianales</taxon>
        <taxon>Rubiaceae</taxon>
        <taxon>Cinchonoideae</taxon>
        <taxon>Cinchoneae</taxon>
        <taxon>Cinchona</taxon>
    </lineage>
</organism>
<dbReference type="GO" id="GO:0046872">
    <property type="term" value="F:metal ion binding"/>
    <property type="evidence" value="ECO:0007669"/>
    <property type="project" value="UniProtKB-KW"/>
</dbReference>
<dbReference type="PROSITE" id="PS00086">
    <property type="entry name" value="CYTOCHROME_P450"/>
    <property type="match status" value="1"/>
</dbReference>
<dbReference type="Pfam" id="PF00067">
    <property type="entry name" value="p450"/>
    <property type="match status" value="1"/>
</dbReference>
<dbReference type="EMBL" id="JBJUIK010000004">
    <property type="protein sequence ID" value="KAL3529089.1"/>
    <property type="molecule type" value="Genomic_DNA"/>
</dbReference>
<dbReference type="InterPro" id="IPR036396">
    <property type="entry name" value="Cyt_P450_sf"/>
</dbReference>
<keyword evidence="10" id="KW-1133">Transmembrane helix</keyword>
<evidence type="ECO:0000256" key="4">
    <source>
        <dbReference type="ARBA" id="ARBA00022723"/>
    </source>
</evidence>
<gene>
    <name evidence="11" type="ORF">ACH5RR_008411</name>
</gene>
<keyword evidence="3 8" id="KW-0349">Heme</keyword>
<dbReference type="GO" id="GO:0004497">
    <property type="term" value="F:monooxygenase activity"/>
    <property type="evidence" value="ECO:0007669"/>
    <property type="project" value="UniProtKB-KW"/>
</dbReference>
<dbReference type="PRINTS" id="PR00463">
    <property type="entry name" value="EP450I"/>
</dbReference>
<dbReference type="Proteomes" id="UP001630127">
    <property type="component" value="Unassembled WGS sequence"/>
</dbReference>
<evidence type="ECO:0000256" key="2">
    <source>
        <dbReference type="ARBA" id="ARBA00010617"/>
    </source>
</evidence>
<evidence type="ECO:0000256" key="6">
    <source>
        <dbReference type="ARBA" id="ARBA00023004"/>
    </source>
</evidence>
<evidence type="ECO:0000313" key="11">
    <source>
        <dbReference type="EMBL" id="KAL3529089.1"/>
    </source>
</evidence>
<dbReference type="SUPFAM" id="SSF48264">
    <property type="entry name" value="Cytochrome P450"/>
    <property type="match status" value="1"/>
</dbReference>
<dbReference type="InterPro" id="IPR001128">
    <property type="entry name" value="Cyt_P450"/>
</dbReference>
<evidence type="ECO:0000256" key="3">
    <source>
        <dbReference type="ARBA" id="ARBA00022617"/>
    </source>
</evidence>
<sequence>MNYTSNQYYTGTMEFSSTPWILIFPGLMASVIATLVIRKLPTNPESNSFPLPPGPKPWPFIGCIYQVLRHKPTFRWIQKVMDEMNSEIACIRICGVHVIPVTSPELAREFLKKQDTIFSNRPICMSAEIGGGGYLTTILAPLGDHYKKMKRIVVSSVLSTAKHHWLHNKRIEEADHIVSYVYNQCKDSANGGLVNLRIAARHYCGNVVRRMFFNKRFFGKGMEDGGPGAEEVEHIEALFTILEHLYSFSISDFVPWLRILDLDGHEKILRTAVASTQKYHDPEIEKRAQMWENGLKDEEDDLLDVLIRLKDGSGRPTLTTEEIKAQITELMLATVDNPSNAVEWAMAEMLNQPELLAKATEELDTIVGRHRLVQESDLPQLKYLKACIKEAFRLHPFAPFNVPHVSTQETIVADYFIPKGSHVILSRPGLGRNPRIWEDALKYKPERHLKDMDECKMDLNDPELNMFAFSTGRRGCPGVQLGSTLSVMLLARLLQCFTWKIPSGLSRICLIESGNGLTPATPLIAVAKPRLAISLAMKNV</sequence>
<keyword evidence="12" id="KW-1185">Reference proteome</keyword>
<comment type="similarity">
    <text evidence="2 9">Belongs to the cytochrome P450 family.</text>
</comment>
<reference evidence="11 12" key="1">
    <citation type="submission" date="2024-11" db="EMBL/GenBank/DDBJ databases">
        <title>A near-complete genome assembly of Cinchona calisaya.</title>
        <authorList>
            <person name="Lian D.C."/>
            <person name="Zhao X.W."/>
            <person name="Wei L."/>
        </authorList>
    </citation>
    <scope>NUCLEOTIDE SEQUENCE [LARGE SCALE GENOMIC DNA]</scope>
    <source>
        <tissue evidence="11">Nenye</tissue>
    </source>
</reference>
<dbReference type="PANTHER" id="PTHR47944:SF4">
    <property type="entry name" value="OS09G0441700 PROTEIN"/>
    <property type="match status" value="1"/>
</dbReference>
<evidence type="ECO:0000256" key="8">
    <source>
        <dbReference type="PIRSR" id="PIRSR602401-1"/>
    </source>
</evidence>
<dbReference type="GO" id="GO:0044550">
    <property type="term" value="P:secondary metabolite biosynthetic process"/>
    <property type="evidence" value="ECO:0007669"/>
    <property type="project" value="UniProtKB-ARBA"/>
</dbReference>
<feature type="binding site" description="axial binding residue" evidence="8">
    <location>
        <position position="476"/>
    </location>
    <ligand>
        <name>heme</name>
        <dbReference type="ChEBI" id="CHEBI:30413"/>
    </ligand>
    <ligandPart>
        <name>Fe</name>
        <dbReference type="ChEBI" id="CHEBI:18248"/>
    </ligandPart>
</feature>
<evidence type="ECO:0000256" key="7">
    <source>
        <dbReference type="ARBA" id="ARBA00023033"/>
    </source>
</evidence>
<keyword evidence="6 8" id="KW-0408">Iron</keyword>
<dbReference type="Gene3D" id="1.10.630.10">
    <property type="entry name" value="Cytochrome P450"/>
    <property type="match status" value="1"/>
</dbReference>
<keyword evidence="5 9" id="KW-0560">Oxidoreductase</keyword>
<evidence type="ECO:0000256" key="10">
    <source>
        <dbReference type="SAM" id="Phobius"/>
    </source>
</evidence>
<dbReference type="AlphaFoldDB" id="A0ABD3ABN6"/>
<keyword evidence="10" id="KW-0812">Transmembrane</keyword>
<dbReference type="PANTHER" id="PTHR47944">
    <property type="entry name" value="CYTOCHROME P450 98A9"/>
    <property type="match status" value="1"/>
</dbReference>
<evidence type="ECO:0000256" key="5">
    <source>
        <dbReference type="ARBA" id="ARBA00023002"/>
    </source>
</evidence>
<proteinExistence type="inferred from homology"/>
<feature type="transmembrane region" description="Helical" evidence="10">
    <location>
        <begin position="20"/>
        <end position="37"/>
    </location>
</feature>